<dbReference type="Proteomes" id="UP000477311">
    <property type="component" value="Unassembled WGS sequence"/>
</dbReference>
<dbReference type="AlphaFoldDB" id="A0A6M1RUB2"/>
<keyword evidence="4 8" id="KW-0819">tRNA processing</keyword>
<dbReference type="InterPro" id="IPR012094">
    <property type="entry name" value="tRNA_Ile_lys_synt"/>
</dbReference>
<keyword evidence="2 8" id="KW-0963">Cytoplasm</keyword>
<evidence type="ECO:0000256" key="3">
    <source>
        <dbReference type="ARBA" id="ARBA00022598"/>
    </source>
</evidence>
<evidence type="ECO:0000256" key="1">
    <source>
        <dbReference type="ARBA" id="ARBA00004496"/>
    </source>
</evidence>
<dbReference type="NCBIfam" id="TIGR02432">
    <property type="entry name" value="lysidine_TilS_N"/>
    <property type="match status" value="1"/>
</dbReference>
<dbReference type="GO" id="GO:0006400">
    <property type="term" value="P:tRNA modification"/>
    <property type="evidence" value="ECO:0007669"/>
    <property type="project" value="UniProtKB-UniRule"/>
</dbReference>
<dbReference type="EC" id="6.3.4.19" evidence="8"/>
<keyword evidence="3 8" id="KW-0436">Ligase</keyword>
<dbReference type="SUPFAM" id="SSF56037">
    <property type="entry name" value="PheT/TilS domain"/>
    <property type="match status" value="1"/>
</dbReference>
<comment type="similarity">
    <text evidence="8">Belongs to the tRNA(Ile)-lysidine synthase family.</text>
</comment>
<dbReference type="InterPro" id="IPR012796">
    <property type="entry name" value="Lysidine-tRNA-synth_C"/>
</dbReference>
<gene>
    <name evidence="8 10" type="primary">tilS</name>
    <name evidence="10" type="ORF">G4L39_02885</name>
</gene>
<evidence type="ECO:0000313" key="11">
    <source>
        <dbReference type="Proteomes" id="UP000477311"/>
    </source>
</evidence>
<keyword evidence="5 8" id="KW-0547">Nucleotide-binding</keyword>
<name>A0A6M1RUB2_9BACT</name>
<evidence type="ECO:0000256" key="4">
    <source>
        <dbReference type="ARBA" id="ARBA00022694"/>
    </source>
</evidence>
<proteinExistence type="inferred from homology"/>
<dbReference type="Gene3D" id="3.40.50.620">
    <property type="entry name" value="HUPs"/>
    <property type="match status" value="1"/>
</dbReference>
<reference evidence="10 11" key="1">
    <citation type="submission" date="2020-02" db="EMBL/GenBank/DDBJ databases">
        <title>Draft genome sequence of Limisphaera ngatamarikiensis NGM72.4T, a thermophilic Verrucomicrobia grouped in subdivision 3.</title>
        <authorList>
            <person name="Carere C.R."/>
            <person name="Steen J."/>
            <person name="Hugenholtz P."/>
            <person name="Stott M.B."/>
        </authorList>
    </citation>
    <scope>NUCLEOTIDE SEQUENCE [LARGE SCALE GENOMIC DNA]</scope>
    <source>
        <strain evidence="10 11">NGM72.4</strain>
    </source>
</reference>
<evidence type="ECO:0000256" key="6">
    <source>
        <dbReference type="ARBA" id="ARBA00022840"/>
    </source>
</evidence>
<dbReference type="GO" id="GO:0005737">
    <property type="term" value="C:cytoplasm"/>
    <property type="evidence" value="ECO:0007669"/>
    <property type="project" value="UniProtKB-SubCell"/>
</dbReference>
<dbReference type="PANTHER" id="PTHR43033">
    <property type="entry name" value="TRNA(ILE)-LYSIDINE SYNTHASE-RELATED"/>
    <property type="match status" value="1"/>
</dbReference>
<dbReference type="GO" id="GO:0005524">
    <property type="term" value="F:ATP binding"/>
    <property type="evidence" value="ECO:0007669"/>
    <property type="project" value="UniProtKB-UniRule"/>
</dbReference>
<accession>A0A6M1RUB2</accession>
<dbReference type="CDD" id="cd01992">
    <property type="entry name" value="TilS_N"/>
    <property type="match status" value="1"/>
</dbReference>
<comment type="caution">
    <text evidence="10">The sequence shown here is derived from an EMBL/GenBank/DDBJ whole genome shotgun (WGS) entry which is preliminary data.</text>
</comment>
<feature type="domain" description="Lysidine-tRNA(Ile) synthetase C-terminal" evidence="9">
    <location>
        <begin position="394"/>
        <end position="467"/>
    </location>
</feature>
<comment type="function">
    <text evidence="8">Ligates lysine onto the cytidine present at position 34 of the AUA codon-specific tRNA(Ile) that contains the anticodon CAU, in an ATP-dependent manner. Cytidine is converted to lysidine, thus changing the amino acid specificity of the tRNA from methionine to isoleucine.</text>
</comment>
<evidence type="ECO:0000313" key="10">
    <source>
        <dbReference type="EMBL" id="NGO38342.1"/>
    </source>
</evidence>
<keyword evidence="11" id="KW-1185">Reference proteome</keyword>
<dbReference type="PANTHER" id="PTHR43033:SF1">
    <property type="entry name" value="TRNA(ILE)-LYSIDINE SYNTHASE-RELATED"/>
    <property type="match status" value="1"/>
</dbReference>
<evidence type="ECO:0000256" key="2">
    <source>
        <dbReference type="ARBA" id="ARBA00022490"/>
    </source>
</evidence>
<evidence type="ECO:0000256" key="8">
    <source>
        <dbReference type="HAMAP-Rule" id="MF_01161"/>
    </source>
</evidence>
<dbReference type="SMART" id="SM00977">
    <property type="entry name" value="TilS_C"/>
    <property type="match status" value="1"/>
</dbReference>
<keyword evidence="6 8" id="KW-0067">ATP-binding</keyword>
<feature type="binding site" evidence="8">
    <location>
        <begin position="40"/>
        <end position="45"/>
    </location>
    <ligand>
        <name>ATP</name>
        <dbReference type="ChEBI" id="CHEBI:30616"/>
    </ligand>
</feature>
<dbReference type="GO" id="GO:0032267">
    <property type="term" value="F:tRNA(Ile)-lysidine synthase activity"/>
    <property type="evidence" value="ECO:0007669"/>
    <property type="project" value="UniProtKB-EC"/>
</dbReference>
<dbReference type="SUPFAM" id="SSF52402">
    <property type="entry name" value="Adenine nucleotide alpha hydrolases-like"/>
    <property type="match status" value="1"/>
</dbReference>
<dbReference type="HAMAP" id="MF_01161">
    <property type="entry name" value="tRNA_Ile_lys_synt"/>
    <property type="match status" value="1"/>
</dbReference>
<protein>
    <recommendedName>
        <fullName evidence="8">tRNA(Ile)-lysidine synthase</fullName>
        <ecNumber evidence="8">6.3.4.19</ecNumber>
    </recommendedName>
    <alternativeName>
        <fullName evidence="8">tRNA(Ile)-2-lysyl-cytidine synthase</fullName>
    </alternativeName>
    <alternativeName>
        <fullName evidence="8">tRNA(Ile)-lysidine synthetase</fullName>
    </alternativeName>
</protein>
<dbReference type="InterPro" id="IPR014729">
    <property type="entry name" value="Rossmann-like_a/b/a_fold"/>
</dbReference>
<comment type="subcellular location">
    <subcellularLocation>
        <location evidence="1 8">Cytoplasm</location>
    </subcellularLocation>
</comment>
<evidence type="ECO:0000256" key="5">
    <source>
        <dbReference type="ARBA" id="ARBA00022741"/>
    </source>
</evidence>
<dbReference type="InterPro" id="IPR012795">
    <property type="entry name" value="tRNA_Ile_lys_synt_N"/>
</dbReference>
<dbReference type="InterPro" id="IPR011063">
    <property type="entry name" value="TilS/TtcA_N"/>
</dbReference>
<dbReference type="Pfam" id="PF11734">
    <property type="entry name" value="TilS_C"/>
    <property type="match status" value="1"/>
</dbReference>
<dbReference type="RefSeq" id="WP_165105755.1">
    <property type="nucleotide sequence ID" value="NZ_JAAKYA010000014.1"/>
</dbReference>
<dbReference type="NCBIfam" id="TIGR02433">
    <property type="entry name" value="lysidine_TilS_C"/>
    <property type="match status" value="1"/>
</dbReference>
<comment type="catalytic activity">
    <reaction evidence="7 8">
        <text>cytidine(34) in tRNA(Ile2) + L-lysine + ATP = lysidine(34) in tRNA(Ile2) + AMP + diphosphate + H(+)</text>
        <dbReference type="Rhea" id="RHEA:43744"/>
        <dbReference type="Rhea" id="RHEA-COMP:10625"/>
        <dbReference type="Rhea" id="RHEA-COMP:10670"/>
        <dbReference type="ChEBI" id="CHEBI:15378"/>
        <dbReference type="ChEBI" id="CHEBI:30616"/>
        <dbReference type="ChEBI" id="CHEBI:32551"/>
        <dbReference type="ChEBI" id="CHEBI:33019"/>
        <dbReference type="ChEBI" id="CHEBI:82748"/>
        <dbReference type="ChEBI" id="CHEBI:83665"/>
        <dbReference type="ChEBI" id="CHEBI:456215"/>
        <dbReference type="EC" id="6.3.4.19"/>
    </reaction>
</comment>
<evidence type="ECO:0000259" key="9">
    <source>
        <dbReference type="SMART" id="SM00977"/>
    </source>
</evidence>
<evidence type="ECO:0000256" key="7">
    <source>
        <dbReference type="ARBA" id="ARBA00048539"/>
    </source>
</evidence>
<dbReference type="EMBL" id="JAAKYA010000014">
    <property type="protein sequence ID" value="NGO38342.1"/>
    <property type="molecule type" value="Genomic_DNA"/>
</dbReference>
<dbReference type="Pfam" id="PF01171">
    <property type="entry name" value="ATP_bind_3"/>
    <property type="match status" value="1"/>
</dbReference>
<sequence>MTAAADPNARAAQQLLHHVAANLRSLGLIEPRQKVLVAVSGGCDSMVLLDLLHRLAPRFEWALAVAHFNHQLRGEAADADEALVRQQATRFQLPFFAGRGDVRALARQRRWSLEMAARALRLDFLLRTARDWGSPVIALGHHADDQLELFFLRILRGTGGEGLEGMRWKSPAPQTPMSPAEPSPTTLLVRPLLDVPRATLRAYAALRQVPFREDTSNRSTDILRNRIRHELLPLLESAYQPGLRHTIPRLMEIVGAEAAAVRLWAERWLATPDTPFDQLPEAVQRAVLRLQLRQLGHEPTFELVEQLRLHPGRRVTAGPHTWFLRNPQGRVQVAPPTQLAFQPRQAALKLTRAGHATFEGVHLSWRITPTRGDRRPPHKPRVEYFDADAVGRIVLLRFWQPGDRFQPLGLPRPAKLQDLFTEAGVPPDERRRRLLAIASNGTIFWVEGLRPGEAFKLTPNTRHRLRWAWTRETPAGPPELPPELAEP</sequence>
<comment type="domain">
    <text evidence="8">The N-terminal region contains the highly conserved SGGXDS motif, predicted to be a P-loop motif involved in ATP binding.</text>
</comment>
<organism evidence="10 11">
    <name type="scientific">Limisphaera ngatamarikiensis</name>
    <dbReference type="NCBI Taxonomy" id="1324935"/>
    <lineage>
        <taxon>Bacteria</taxon>
        <taxon>Pseudomonadati</taxon>
        <taxon>Verrucomicrobiota</taxon>
        <taxon>Verrucomicrobiia</taxon>
        <taxon>Limisphaerales</taxon>
        <taxon>Limisphaeraceae</taxon>
        <taxon>Limisphaera</taxon>
    </lineage>
</organism>